<comment type="catalytic activity">
    <reaction evidence="1">
        <text>ATP + protein L-histidine = ADP + protein N-phospho-L-histidine.</text>
        <dbReference type="EC" id="2.7.13.3"/>
    </reaction>
</comment>
<dbReference type="SMART" id="SM00388">
    <property type="entry name" value="HisKA"/>
    <property type="match status" value="1"/>
</dbReference>
<dbReference type="CDD" id="cd00082">
    <property type="entry name" value="HisKA"/>
    <property type="match status" value="1"/>
</dbReference>
<dbReference type="SUPFAM" id="SSF55785">
    <property type="entry name" value="PYP-like sensor domain (PAS domain)"/>
    <property type="match status" value="1"/>
</dbReference>
<dbReference type="InterPro" id="IPR050736">
    <property type="entry name" value="Sensor_HK_Regulatory"/>
</dbReference>
<accession>A0A8J3YPR9</accession>
<sequence length="334" mass="35196">MEGTLAAVMGLVRTGLLVLDPDRRVTVANAAARELLGCDDCVGRPFAEVVGPTLANAVRDAGSGRWSPRHGVIVEWTWQPLPDGGYGCALRDVSRRLAERARLRRQNRALAELVAMKAEFVAAVSHELRTPVTSIAALAELLRDATTGPEDPMAGPLEAIDRNSRRLLILIENVTELARIEGETAPPPPAVVDLGQLVREAVQGWAATASDAEVKLSLAVGEPADVTGDPERLRRLCDAMLGLALAAAGPGEPVDVAVRPGPGERVLTVPIRGRGADRLFTGVAERHDSTALMLCRAIVARHRGRFTTRTVAGATELVAVLPSASADLAGVAAT</sequence>
<name>A0A8J3YPR9_9ACTN</name>
<evidence type="ECO:0000256" key="3">
    <source>
        <dbReference type="ARBA" id="ARBA00012438"/>
    </source>
</evidence>
<dbReference type="SUPFAM" id="SSF47384">
    <property type="entry name" value="Homodimeric domain of signal transducing histidine kinase"/>
    <property type="match status" value="1"/>
</dbReference>
<evidence type="ECO:0000256" key="6">
    <source>
        <dbReference type="ARBA" id="ARBA00023012"/>
    </source>
</evidence>
<evidence type="ECO:0000256" key="2">
    <source>
        <dbReference type="ARBA" id="ARBA00004236"/>
    </source>
</evidence>
<comment type="subcellular location">
    <subcellularLocation>
        <location evidence="2">Cell membrane</location>
    </subcellularLocation>
</comment>
<dbReference type="EC" id="2.7.13.3" evidence="3"/>
<dbReference type="InterPro" id="IPR035965">
    <property type="entry name" value="PAS-like_dom_sf"/>
</dbReference>
<dbReference type="InterPro" id="IPR000014">
    <property type="entry name" value="PAS"/>
</dbReference>
<reference evidence="8" key="1">
    <citation type="submission" date="2021-01" db="EMBL/GenBank/DDBJ databases">
        <title>Whole genome shotgun sequence of Virgisporangium aliadipatigenens NBRC 105644.</title>
        <authorList>
            <person name="Komaki H."/>
            <person name="Tamura T."/>
        </authorList>
    </citation>
    <scope>NUCLEOTIDE SEQUENCE</scope>
    <source>
        <strain evidence="8">NBRC 105644</strain>
    </source>
</reference>
<dbReference type="Pfam" id="PF08448">
    <property type="entry name" value="PAS_4"/>
    <property type="match status" value="1"/>
</dbReference>
<organism evidence="8 9">
    <name type="scientific">Virgisporangium aliadipatigenens</name>
    <dbReference type="NCBI Taxonomy" id="741659"/>
    <lineage>
        <taxon>Bacteria</taxon>
        <taxon>Bacillati</taxon>
        <taxon>Actinomycetota</taxon>
        <taxon>Actinomycetes</taxon>
        <taxon>Micromonosporales</taxon>
        <taxon>Micromonosporaceae</taxon>
        <taxon>Virgisporangium</taxon>
    </lineage>
</organism>
<dbReference type="PANTHER" id="PTHR43711:SF1">
    <property type="entry name" value="HISTIDINE KINASE 1"/>
    <property type="match status" value="1"/>
</dbReference>
<dbReference type="InterPro" id="IPR003661">
    <property type="entry name" value="HisK_dim/P_dom"/>
</dbReference>
<dbReference type="CDD" id="cd00130">
    <property type="entry name" value="PAS"/>
    <property type="match status" value="1"/>
</dbReference>
<proteinExistence type="predicted"/>
<dbReference type="InterPro" id="IPR013656">
    <property type="entry name" value="PAS_4"/>
</dbReference>
<evidence type="ECO:0000256" key="5">
    <source>
        <dbReference type="ARBA" id="ARBA00022777"/>
    </source>
</evidence>
<dbReference type="Gene3D" id="1.10.287.130">
    <property type="match status" value="1"/>
</dbReference>
<dbReference type="AlphaFoldDB" id="A0A8J3YPR9"/>
<evidence type="ECO:0000313" key="8">
    <source>
        <dbReference type="EMBL" id="GIJ49156.1"/>
    </source>
</evidence>
<dbReference type="SUPFAM" id="SSF55874">
    <property type="entry name" value="ATPase domain of HSP90 chaperone/DNA topoisomerase II/histidine kinase"/>
    <property type="match status" value="1"/>
</dbReference>
<dbReference type="GO" id="GO:0000155">
    <property type="term" value="F:phosphorelay sensor kinase activity"/>
    <property type="evidence" value="ECO:0007669"/>
    <property type="project" value="InterPro"/>
</dbReference>
<feature type="domain" description="Histidine kinase" evidence="7">
    <location>
        <begin position="123"/>
        <end position="325"/>
    </location>
</feature>
<dbReference type="RefSeq" id="WP_203902632.1">
    <property type="nucleotide sequence ID" value="NZ_BOPF01000025.1"/>
</dbReference>
<dbReference type="Gene3D" id="3.30.450.20">
    <property type="entry name" value="PAS domain"/>
    <property type="match status" value="1"/>
</dbReference>
<protein>
    <recommendedName>
        <fullName evidence="3">histidine kinase</fullName>
        <ecNumber evidence="3">2.7.13.3</ecNumber>
    </recommendedName>
</protein>
<gene>
    <name evidence="8" type="primary">phoR</name>
    <name evidence="8" type="ORF">Val02_60420</name>
</gene>
<keyword evidence="9" id="KW-1185">Reference proteome</keyword>
<dbReference type="Pfam" id="PF00512">
    <property type="entry name" value="HisKA"/>
    <property type="match status" value="1"/>
</dbReference>
<dbReference type="InterPro" id="IPR036890">
    <property type="entry name" value="HATPase_C_sf"/>
</dbReference>
<keyword evidence="4" id="KW-0808">Transferase</keyword>
<comment type="caution">
    <text evidence="8">The sequence shown here is derived from an EMBL/GenBank/DDBJ whole genome shotgun (WGS) entry which is preliminary data.</text>
</comment>
<dbReference type="InterPro" id="IPR005467">
    <property type="entry name" value="His_kinase_dom"/>
</dbReference>
<dbReference type="Proteomes" id="UP000619260">
    <property type="component" value="Unassembled WGS sequence"/>
</dbReference>
<evidence type="ECO:0000256" key="1">
    <source>
        <dbReference type="ARBA" id="ARBA00000085"/>
    </source>
</evidence>
<keyword evidence="6" id="KW-0902">Two-component regulatory system</keyword>
<dbReference type="PROSITE" id="PS50109">
    <property type="entry name" value="HIS_KIN"/>
    <property type="match status" value="1"/>
</dbReference>
<evidence type="ECO:0000259" key="7">
    <source>
        <dbReference type="PROSITE" id="PS50109"/>
    </source>
</evidence>
<evidence type="ECO:0000256" key="4">
    <source>
        <dbReference type="ARBA" id="ARBA00022679"/>
    </source>
</evidence>
<dbReference type="EMBL" id="BOPF01000025">
    <property type="protein sequence ID" value="GIJ49156.1"/>
    <property type="molecule type" value="Genomic_DNA"/>
</dbReference>
<evidence type="ECO:0000313" key="9">
    <source>
        <dbReference type="Proteomes" id="UP000619260"/>
    </source>
</evidence>
<dbReference type="PANTHER" id="PTHR43711">
    <property type="entry name" value="TWO-COMPONENT HISTIDINE KINASE"/>
    <property type="match status" value="1"/>
</dbReference>
<keyword evidence="5 8" id="KW-0418">Kinase</keyword>
<dbReference type="InterPro" id="IPR036097">
    <property type="entry name" value="HisK_dim/P_sf"/>
</dbReference>
<dbReference type="GO" id="GO:0005886">
    <property type="term" value="C:plasma membrane"/>
    <property type="evidence" value="ECO:0007669"/>
    <property type="project" value="UniProtKB-SubCell"/>
</dbReference>
<dbReference type="Gene3D" id="3.30.565.10">
    <property type="entry name" value="Histidine kinase-like ATPase, C-terminal domain"/>
    <property type="match status" value="1"/>
</dbReference>